<name>A0A497JJ72_9ARCH</name>
<gene>
    <name evidence="1" type="ORF">DRO07_01320</name>
</gene>
<dbReference type="Proteomes" id="UP000277633">
    <property type="component" value="Unassembled WGS sequence"/>
</dbReference>
<comment type="caution">
    <text evidence="1">The sequence shown here is derived from an EMBL/GenBank/DDBJ whole genome shotgun (WGS) entry which is preliminary data.</text>
</comment>
<organism evidence="1 2">
    <name type="scientific">Candidatus Iainarchaeum sp</name>
    <dbReference type="NCBI Taxonomy" id="3101447"/>
    <lineage>
        <taxon>Archaea</taxon>
        <taxon>Candidatus Iainarchaeota</taxon>
        <taxon>Candidatus Iainarchaeia</taxon>
        <taxon>Candidatus Iainarchaeales</taxon>
        <taxon>Candidatus Iainarchaeaceae</taxon>
        <taxon>Candidatus Iainarchaeum</taxon>
    </lineage>
</organism>
<evidence type="ECO:0000313" key="2">
    <source>
        <dbReference type="Proteomes" id="UP000277633"/>
    </source>
</evidence>
<dbReference type="EMBL" id="QMWO01000033">
    <property type="protein sequence ID" value="RLG69953.1"/>
    <property type="molecule type" value="Genomic_DNA"/>
</dbReference>
<dbReference type="AlphaFoldDB" id="A0A497JJ72"/>
<accession>A0A497JJ72</accession>
<sequence length="234" mass="27629">MLKRRMRIWCEFKREQAAFGKEQQLKGMPFKKEFLHRLEKAEEELSKMMHSHALVRELKSPEEHRRRIFKKFSEKQRKMLERYPLPSERIEANLIDAERSLKAAIAEDRKTLEGLRKRFGIRAHRARIRDNRLIVYIPKKADAQTLRKAAAEIYSALLKKRKEIGLAMKHLEELRLSAELSQNPNYLAELGPLFLKIEGTVERASQPHLEKLANFLSELAEKGFKAGKRYVIKW</sequence>
<proteinExistence type="predicted"/>
<evidence type="ECO:0000313" key="1">
    <source>
        <dbReference type="EMBL" id="RLG69953.1"/>
    </source>
</evidence>
<reference evidence="1 2" key="1">
    <citation type="submission" date="2018-06" db="EMBL/GenBank/DDBJ databases">
        <title>Extensive metabolic versatility and redundancy in microbially diverse, dynamic hydrothermal sediments.</title>
        <authorList>
            <person name="Dombrowski N."/>
            <person name="Teske A."/>
            <person name="Baker B.J."/>
        </authorList>
    </citation>
    <scope>NUCLEOTIDE SEQUENCE [LARGE SCALE GENOMIC DNA]</scope>
    <source>
        <strain evidence="1">B9_G13</strain>
    </source>
</reference>
<protein>
    <submittedName>
        <fullName evidence="1">Uncharacterized protein</fullName>
    </submittedName>
</protein>